<dbReference type="EMBL" id="JAGRQC010000004">
    <property type="protein sequence ID" value="MBR0553658.1"/>
    <property type="molecule type" value="Genomic_DNA"/>
</dbReference>
<evidence type="ECO:0000313" key="2">
    <source>
        <dbReference type="Proteomes" id="UP000676996"/>
    </source>
</evidence>
<accession>A0A8T4IF67</accession>
<reference evidence="1" key="1">
    <citation type="submission" date="2021-04" db="EMBL/GenBank/DDBJ databases">
        <title>Ouciella asimina sp. nov., isolated from the surface seawater in the hydrothermal field of Okinawa Trough.</title>
        <authorList>
            <person name="Shuang W."/>
        </authorList>
    </citation>
    <scope>NUCLEOTIDE SEQUENCE</scope>
    <source>
        <strain evidence="1">LXI357</strain>
    </source>
</reference>
<sequence length="179" mass="19876">MNAAHSALRTGTRAEHEALDTLFARFDLAERDSYARFLAAHAECVLPLEAALDAAGAAQLVEDWPERRRGDALLDDLSRLDCMLPVLDQMQVAGTSEIAGTLYVLEGSRLGGRFLARRVPDNLPSNYLDLHQSPDKWRTLLAKLDSLLYQPAELSNAVAVARSVFRRFDAAGRRWLAKE</sequence>
<dbReference type="GO" id="GO:0006788">
    <property type="term" value="P:heme oxidation"/>
    <property type="evidence" value="ECO:0007669"/>
    <property type="project" value="InterPro"/>
</dbReference>
<organism evidence="1 2">
    <name type="scientific">Stakelama marina</name>
    <dbReference type="NCBI Taxonomy" id="2826939"/>
    <lineage>
        <taxon>Bacteria</taxon>
        <taxon>Pseudomonadati</taxon>
        <taxon>Pseudomonadota</taxon>
        <taxon>Alphaproteobacteria</taxon>
        <taxon>Sphingomonadales</taxon>
        <taxon>Sphingomonadaceae</taxon>
        <taxon>Stakelama</taxon>
    </lineage>
</organism>
<proteinExistence type="predicted"/>
<dbReference type="AlphaFoldDB" id="A0A8T4IF67"/>
<dbReference type="Proteomes" id="UP000676996">
    <property type="component" value="Unassembled WGS sequence"/>
</dbReference>
<keyword evidence="2" id="KW-1185">Reference proteome</keyword>
<dbReference type="InterPro" id="IPR016053">
    <property type="entry name" value="Haem_Oase-like"/>
</dbReference>
<evidence type="ECO:0000313" key="1">
    <source>
        <dbReference type="EMBL" id="MBR0553658.1"/>
    </source>
</evidence>
<dbReference type="Pfam" id="PF01126">
    <property type="entry name" value="Heme_oxygenase"/>
    <property type="match status" value="1"/>
</dbReference>
<name>A0A8T4IF67_9SPHN</name>
<dbReference type="Gene3D" id="1.20.910.10">
    <property type="entry name" value="Heme oxygenase-like"/>
    <property type="match status" value="1"/>
</dbReference>
<gene>
    <name evidence="1" type="ORF">J7S20_14200</name>
</gene>
<dbReference type="SUPFAM" id="SSF48613">
    <property type="entry name" value="Heme oxygenase-like"/>
    <property type="match status" value="1"/>
</dbReference>
<dbReference type="InterPro" id="IPR016084">
    <property type="entry name" value="Haem_Oase-like_multi-hlx"/>
</dbReference>
<protein>
    <submittedName>
        <fullName evidence="1">Biliverdin-producing heme oxygenase</fullName>
    </submittedName>
</protein>
<dbReference type="CDD" id="cd19166">
    <property type="entry name" value="HemeO-bac"/>
    <property type="match status" value="1"/>
</dbReference>
<dbReference type="GO" id="GO:0004392">
    <property type="term" value="F:heme oxygenase (decyclizing) activity"/>
    <property type="evidence" value="ECO:0007669"/>
    <property type="project" value="InterPro"/>
</dbReference>
<comment type="caution">
    <text evidence="1">The sequence shown here is derived from an EMBL/GenBank/DDBJ whole genome shotgun (WGS) entry which is preliminary data.</text>
</comment>